<protein>
    <submittedName>
        <fullName evidence="1">Uncharacterized protein</fullName>
    </submittedName>
</protein>
<reference evidence="1 2" key="1">
    <citation type="submission" date="2019-03" db="EMBL/GenBank/DDBJ databases">
        <title>Deep-cultivation of Planctomycetes and their phenomic and genomic characterization uncovers novel biology.</title>
        <authorList>
            <person name="Wiegand S."/>
            <person name="Jogler M."/>
            <person name="Boedeker C."/>
            <person name="Pinto D."/>
            <person name="Vollmers J."/>
            <person name="Rivas-Marin E."/>
            <person name="Kohn T."/>
            <person name="Peeters S.H."/>
            <person name="Heuer A."/>
            <person name="Rast P."/>
            <person name="Oberbeckmann S."/>
            <person name="Bunk B."/>
            <person name="Jeske O."/>
            <person name="Meyerdierks A."/>
            <person name="Storesund J.E."/>
            <person name="Kallscheuer N."/>
            <person name="Luecker S."/>
            <person name="Lage O.M."/>
            <person name="Pohl T."/>
            <person name="Merkel B.J."/>
            <person name="Hornburger P."/>
            <person name="Mueller R.-W."/>
            <person name="Bruemmer F."/>
            <person name="Labrenz M."/>
            <person name="Spormann A.M."/>
            <person name="Op den Camp H."/>
            <person name="Overmann J."/>
            <person name="Amann R."/>
            <person name="Jetten M.S.M."/>
            <person name="Mascher T."/>
            <person name="Medema M.H."/>
            <person name="Devos D.P."/>
            <person name="Kaster A.-K."/>
            <person name="Ovreas L."/>
            <person name="Rohde M."/>
            <person name="Galperin M.Y."/>
            <person name="Jogler C."/>
        </authorList>
    </citation>
    <scope>NUCLEOTIDE SEQUENCE [LARGE SCALE GENOMIC DNA]</scope>
    <source>
        <strain evidence="1 2">Enr13</strain>
    </source>
</reference>
<dbReference type="OrthoDB" id="282400at2"/>
<dbReference type="Proteomes" id="UP000319004">
    <property type="component" value="Chromosome"/>
</dbReference>
<gene>
    <name evidence="1" type="ORF">Enr13x_07140</name>
</gene>
<sequence>MAKLQNTTVSDADIREFADSASDFGFELRILSTLKGLSIDCEHSGTYDDPVTQRPRQFDIRALVDLGTLRIRLAIECKNLRENFPLVMFEVPRSETESYHDVIFSHEPQRGDSVLSIPIMDSHGAKLRLAGNSSFYPPHEYVGKACSQVGRLLSNDLTGNDAEVYDKWYQAIHSAHDLVDRANNDWESNEQKACVTFVLPILVVPNNRLWRIKYQSDGTRASDPERTSRTTMYIDKFVAPADRFAGIAASFSHLEIVTEQGLADLCNGFLTGDLAAKAFSQDGVKAVFPDEE</sequence>
<accession>A0A518HJ56</accession>
<dbReference type="RefSeq" id="WP_145384679.1">
    <property type="nucleotide sequence ID" value="NZ_CP037423.1"/>
</dbReference>
<evidence type="ECO:0000313" key="1">
    <source>
        <dbReference type="EMBL" id="QDV40878.1"/>
    </source>
</evidence>
<keyword evidence="2" id="KW-1185">Reference proteome</keyword>
<organism evidence="1 2">
    <name type="scientific">Stieleria neptunia</name>
    <dbReference type="NCBI Taxonomy" id="2527979"/>
    <lineage>
        <taxon>Bacteria</taxon>
        <taxon>Pseudomonadati</taxon>
        <taxon>Planctomycetota</taxon>
        <taxon>Planctomycetia</taxon>
        <taxon>Pirellulales</taxon>
        <taxon>Pirellulaceae</taxon>
        <taxon>Stieleria</taxon>
    </lineage>
</organism>
<proteinExistence type="predicted"/>
<dbReference type="KEGG" id="snep:Enr13x_07140"/>
<dbReference type="EMBL" id="CP037423">
    <property type="protein sequence ID" value="QDV40878.1"/>
    <property type="molecule type" value="Genomic_DNA"/>
</dbReference>
<dbReference type="AlphaFoldDB" id="A0A518HJ56"/>
<name>A0A518HJ56_9BACT</name>
<evidence type="ECO:0000313" key="2">
    <source>
        <dbReference type="Proteomes" id="UP000319004"/>
    </source>
</evidence>